<dbReference type="NCBIfam" id="TIGR02522">
    <property type="entry name" value="pilus_cpaD"/>
    <property type="match status" value="1"/>
</dbReference>
<evidence type="ECO:0000256" key="1">
    <source>
        <dbReference type="SAM" id="SignalP"/>
    </source>
</evidence>
<protein>
    <submittedName>
        <fullName evidence="2">Pilus assembly protein</fullName>
    </submittedName>
</protein>
<accession>A0A1Q9AQA8</accession>
<feature type="signal peptide" evidence="1">
    <location>
        <begin position="1"/>
        <end position="28"/>
    </location>
</feature>
<dbReference type="Proteomes" id="UP000186143">
    <property type="component" value="Unassembled WGS sequence"/>
</dbReference>
<dbReference type="STRING" id="1672749.BJF92_24155"/>
<dbReference type="RefSeq" id="WP_075632990.1">
    <property type="nucleotide sequence ID" value="NZ_MKIO01000017.1"/>
</dbReference>
<organism evidence="2 3">
    <name type="scientific">Xaviernesmea rhizosphaerae</name>
    <dbReference type="NCBI Taxonomy" id="1672749"/>
    <lineage>
        <taxon>Bacteria</taxon>
        <taxon>Pseudomonadati</taxon>
        <taxon>Pseudomonadota</taxon>
        <taxon>Alphaproteobacteria</taxon>
        <taxon>Hyphomicrobiales</taxon>
        <taxon>Rhizobiaceae</taxon>
        <taxon>Rhizobium/Agrobacterium group</taxon>
        <taxon>Xaviernesmea</taxon>
    </lineage>
</organism>
<feature type="chain" id="PRO_5012322109" evidence="1">
    <location>
        <begin position="29"/>
        <end position="235"/>
    </location>
</feature>
<dbReference type="InterPro" id="IPR019027">
    <property type="entry name" value="Pilus_biogenesis_CpaD-related"/>
</dbReference>
<dbReference type="EMBL" id="MKIO01000017">
    <property type="protein sequence ID" value="OLP57505.1"/>
    <property type="molecule type" value="Genomic_DNA"/>
</dbReference>
<dbReference type="OrthoDB" id="9802674at2"/>
<evidence type="ECO:0000313" key="3">
    <source>
        <dbReference type="Proteomes" id="UP000186143"/>
    </source>
</evidence>
<dbReference type="PROSITE" id="PS51257">
    <property type="entry name" value="PROKAR_LIPOPROTEIN"/>
    <property type="match status" value="1"/>
</dbReference>
<reference evidence="2 3" key="1">
    <citation type="submission" date="2016-09" db="EMBL/GenBank/DDBJ databases">
        <title>Rhizobium sp. nov., a novel species isolated from the rice rhizosphere.</title>
        <authorList>
            <person name="Zhao J."/>
            <person name="Zhang X."/>
        </authorList>
    </citation>
    <scope>NUCLEOTIDE SEQUENCE [LARGE SCALE GENOMIC DNA]</scope>
    <source>
        <strain evidence="2 3">MH17</strain>
    </source>
</reference>
<name>A0A1Q9AQA8_9HYPH</name>
<proteinExistence type="predicted"/>
<dbReference type="InterPro" id="IPR013361">
    <property type="entry name" value="Pilus_CpaD"/>
</dbReference>
<gene>
    <name evidence="2" type="ORF">BJF92_24155</name>
</gene>
<evidence type="ECO:0000313" key="2">
    <source>
        <dbReference type="EMBL" id="OLP57505.1"/>
    </source>
</evidence>
<keyword evidence="1" id="KW-0732">Signal</keyword>
<dbReference type="AlphaFoldDB" id="A0A1Q9AQA8"/>
<comment type="caution">
    <text evidence="2">The sequence shown here is derived from an EMBL/GenBank/DDBJ whole genome shotgun (WGS) entry which is preliminary data.</text>
</comment>
<sequence>MTSRRLFPLLPARRTALALTLGLGAALAGCANKDATTTGSLPDDYRTRHPIVIAQAEHALDVPMAAGDHRLTTGARDVVKGFGNDYLASSSGPVLMMVPEGAPNGFAISSIKRDVRAALVSTGVPAGKIVETRYQAQASGDAAPIRLSYNAVTAKTGPCGQWPSDLVLDTAENRNYQNFGCASQSNLAAQIANPMDLLGPRAMSPIDTVRREQAISDYRGVKSSSSNTTITFTNN</sequence>
<dbReference type="Pfam" id="PF09476">
    <property type="entry name" value="Pilus_CpaD"/>
    <property type="match status" value="1"/>
</dbReference>